<dbReference type="InterPro" id="IPR027417">
    <property type="entry name" value="P-loop_NTPase"/>
</dbReference>
<dbReference type="GO" id="GO:0005524">
    <property type="term" value="F:ATP binding"/>
    <property type="evidence" value="ECO:0007669"/>
    <property type="project" value="UniProtKB-UniRule"/>
</dbReference>
<dbReference type="AlphaFoldDB" id="A0A1G1YU09"/>
<feature type="domain" description="Thymidylate kinase-like" evidence="9">
    <location>
        <begin position="19"/>
        <end position="184"/>
    </location>
</feature>
<comment type="caution">
    <text evidence="10">The sequence shown here is derived from an EMBL/GenBank/DDBJ whole genome shotgun (WGS) entry which is preliminary data.</text>
</comment>
<dbReference type="SUPFAM" id="SSF52540">
    <property type="entry name" value="P-loop containing nucleoside triphosphate hydrolases"/>
    <property type="match status" value="1"/>
</dbReference>
<keyword evidence="4 8" id="KW-0547">Nucleotide-binding</keyword>
<keyword evidence="3 8" id="KW-0545">Nucleotide biosynthesis</keyword>
<evidence type="ECO:0000259" key="9">
    <source>
        <dbReference type="Pfam" id="PF02223"/>
    </source>
</evidence>
<keyword evidence="5 8" id="KW-0418">Kinase</keyword>
<evidence type="ECO:0000313" key="11">
    <source>
        <dbReference type="Proteomes" id="UP000177408"/>
    </source>
</evidence>
<evidence type="ECO:0000256" key="8">
    <source>
        <dbReference type="HAMAP-Rule" id="MF_00165"/>
    </source>
</evidence>
<comment type="function">
    <text evidence="8">Phosphorylation of dTMP to form dTDP in both de novo and salvage pathways of dTTP synthesis.</text>
</comment>
<evidence type="ECO:0000256" key="6">
    <source>
        <dbReference type="ARBA" id="ARBA00022840"/>
    </source>
</evidence>
<dbReference type="EMBL" id="MHIR01000071">
    <property type="protein sequence ID" value="OGY55834.1"/>
    <property type="molecule type" value="Genomic_DNA"/>
</dbReference>
<accession>A0A1G1YU09</accession>
<reference evidence="10 11" key="1">
    <citation type="journal article" date="2016" name="Nat. Commun.">
        <title>Thousands of microbial genomes shed light on interconnected biogeochemical processes in an aquifer system.</title>
        <authorList>
            <person name="Anantharaman K."/>
            <person name="Brown C.T."/>
            <person name="Hug L.A."/>
            <person name="Sharon I."/>
            <person name="Castelle C.J."/>
            <person name="Probst A.J."/>
            <person name="Thomas B.C."/>
            <person name="Singh A."/>
            <person name="Wilkins M.J."/>
            <person name="Karaoz U."/>
            <person name="Brodie E.L."/>
            <person name="Williams K.H."/>
            <person name="Hubbard S.S."/>
            <person name="Banfield J.F."/>
        </authorList>
    </citation>
    <scope>NUCLEOTIDE SEQUENCE [LARGE SCALE GENOMIC DNA]</scope>
</reference>
<comment type="catalytic activity">
    <reaction evidence="7 8">
        <text>dTMP + ATP = dTDP + ADP</text>
        <dbReference type="Rhea" id="RHEA:13517"/>
        <dbReference type="ChEBI" id="CHEBI:30616"/>
        <dbReference type="ChEBI" id="CHEBI:58369"/>
        <dbReference type="ChEBI" id="CHEBI:63528"/>
        <dbReference type="ChEBI" id="CHEBI:456216"/>
        <dbReference type="EC" id="2.7.4.9"/>
    </reaction>
</comment>
<dbReference type="GO" id="GO:0006235">
    <property type="term" value="P:dTTP biosynthetic process"/>
    <property type="evidence" value="ECO:0007669"/>
    <property type="project" value="UniProtKB-UniRule"/>
</dbReference>
<dbReference type="GO" id="GO:0006233">
    <property type="term" value="P:dTDP biosynthetic process"/>
    <property type="evidence" value="ECO:0007669"/>
    <property type="project" value="InterPro"/>
</dbReference>
<evidence type="ECO:0000256" key="5">
    <source>
        <dbReference type="ARBA" id="ARBA00022777"/>
    </source>
</evidence>
<evidence type="ECO:0000256" key="3">
    <source>
        <dbReference type="ARBA" id="ARBA00022727"/>
    </source>
</evidence>
<gene>
    <name evidence="8" type="primary">tmk</name>
    <name evidence="10" type="ORF">A3H67_01475</name>
</gene>
<evidence type="ECO:0000256" key="1">
    <source>
        <dbReference type="ARBA" id="ARBA00009776"/>
    </source>
</evidence>
<keyword evidence="2 8" id="KW-0808">Transferase</keyword>
<dbReference type="EC" id="2.7.4.9" evidence="8"/>
<organism evidence="10 11">
    <name type="scientific">Candidatus Buchananbacteria bacterium RIFCSPLOWO2_02_FULL_46_11b</name>
    <dbReference type="NCBI Taxonomy" id="1797548"/>
    <lineage>
        <taxon>Bacteria</taxon>
        <taxon>Candidatus Buchananiibacteriota</taxon>
    </lineage>
</organism>
<dbReference type="Gene3D" id="3.40.50.300">
    <property type="entry name" value="P-loop containing nucleotide triphosphate hydrolases"/>
    <property type="match status" value="1"/>
</dbReference>
<evidence type="ECO:0000313" key="10">
    <source>
        <dbReference type="EMBL" id="OGY55834.1"/>
    </source>
</evidence>
<dbReference type="GO" id="GO:0006227">
    <property type="term" value="P:dUDP biosynthetic process"/>
    <property type="evidence" value="ECO:0007669"/>
    <property type="project" value="TreeGrafter"/>
</dbReference>
<dbReference type="PANTHER" id="PTHR10344">
    <property type="entry name" value="THYMIDYLATE KINASE"/>
    <property type="match status" value="1"/>
</dbReference>
<dbReference type="InterPro" id="IPR018094">
    <property type="entry name" value="Thymidylate_kinase"/>
</dbReference>
<sequence length="229" mass="26035">MLQATSYKLQASQGKLIVLDGIDGSGKATQTKLLVEKLKAEGFSVETMDFPQYENNFFGQMVRRYLNGEFGPATAVSPYLASVLYAGDRFESSEIIKQWLAEGKIVVLDRYYTSNLIHQSAKLAPSELEAFIAWDEKMEFEIFKIPRPDLVIYLHLKAEIAHDWITKRGNGHDGHDTLEHMEIAEKQCLKLVKNLGWEKIECFAKGNPLTIPEIAESVWQKVESRLPKK</sequence>
<evidence type="ECO:0000256" key="4">
    <source>
        <dbReference type="ARBA" id="ARBA00022741"/>
    </source>
</evidence>
<dbReference type="PANTHER" id="PTHR10344:SF4">
    <property type="entry name" value="UMP-CMP KINASE 2, MITOCHONDRIAL"/>
    <property type="match status" value="1"/>
</dbReference>
<dbReference type="NCBIfam" id="TIGR00041">
    <property type="entry name" value="DTMP_kinase"/>
    <property type="match status" value="1"/>
</dbReference>
<dbReference type="CDD" id="cd01672">
    <property type="entry name" value="TMPK"/>
    <property type="match status" value="1"/>
</dbReference>
<dbReference type="InterPro" id="IPR039430">
    <property type="entry name" value="Thymidylate_kin-like_dom"/>
</dbReference>
<keyword evidence="6 8" id="KW-0067">ATP-binding</keyword>
<dbReference type="GO" id="GO:0005737">
    <property type="term" value="C:cytoplasm"/>
    <property type="evidence" value="ECO:0007669"/>
    <property type="project" value="TreeGrafter"/>
</dbReference>
<evidence type="ECO:0000256" key="7">
    <source>
        <dbReference type="ARBA" id="ARBA00048743"/>
    </source>
</evidence>
<dbReference type="Pfam" id="PF02223">
    <property type="entry name" value="Thymidylate_kin"/>
    <property type="match status" value="1"/>
</dbReference>
<dbReference type="Proteomes" id="UP000177408">
    <property type="component" value="Unassembled WGS sequence"/>
</dbReference>
<dbReference type="GO" id="GO:0004798">
    <property type="term" value="F:dTMP kinase activity"/>
    <property type="evidence" value="ECO:0007669"/>
    <property type="project" value="UniProtKB-UniRule"/>
</dbReference>
<protein>
    <recommendedName>
        <fullName evidence="8">Thymidylate kinase</fullName>
        <ecNumber evidence="8">2.7.4.9</ecNumber>
    </recommendedName>
    <alternativeName>
        <fullName evidence="8">dTMP kinase</fullName>
    </alternativeName>
</protein>
<comment type="caution">
    <text evidence="8">Lacks conserved residue(s) required for the propagation of feature annotation.</text>
</comment>
<proteinExistence type="inferred from homology"/>
<evidence type="ECO:0000256" key="2">
    <source>
        <dbReference type="ARBA" id="ARBA00022679"/>
    </source>
</evidence>
<comment type="similarity">
    <text evidence="1 8">Belongs to the thymidylate kinase family.</text>
</comment>
<name>A0A1G1YU09_9BACT</name>
<dbReference type="HAMAP" id="MF_00165">
    <property type="entry name" value="Thymidylate_kinase"/>
    <property type="match status" value="1"/>
</dbReference>